<keyword evidence="2" id="KW-1133">Transmembrane helix</keyword>
<proteinExistence type="predicted"/>
<organism evidence="3 4">
    <name type="scientific">Meripilus lineatus</name>
    <dbReference type="NCBI Taxonomy" id="2056292"/>
    <lineage>
        <taxon>Eukaryota</taxon>
        <taxon>Fungi</taxon>
        <taxon>Dikarya</taxon>
        <taxon>Basidiomycota</taxon>
        <taxon>Agaricomycotina</taxon>
        <taxon>Agaricomycetes</taxon>
        <taxon>Polyporales</taxon>
        <taxon>Meripilaceae</taxon>
        <taxon>Meripilus</taxon>
    </lineage>
</organism>
<comment type="caution">
    <text evidence="3">The sequence shown here is derived from an EMBL/GenBank/DDBJ whole genome shotgun (WGS) entry which is preliminary data.</text>
</comment>
<sequence length="923" mass="103466">MPREASTNTCPSCHRVFKGNGSLQSHIKQAARCQWLLKTRNAVVAAPDLPLGGPLEQNPSTPTSSTSSDCDEDIPMPQFESLPPPLPSSPAPVPQSTSGTPRTNSQRPQPPTQQSQDPPRRKTPVTDAAQVIRHATAGKVYAQSKTKIQEREMISKSENPFAPFTNRLDWEIAKWAKETKTGDNKLNGLLEIKGVVESLGLSYPNARALNQIIDHELPNIAEWSAVPIQLDNNVASYELFKRNIMKCIRVLYGNPTFADVMSYAPEKHFAKMGMIQRMFSEMHVCDWWNDIQNELPPGATVIPVIFATDKTQVSQFSGTNTMYPLYMTIGNIDKATRRKPSRHAWILVAYLPTPIFDNLDLTDLETRVARARLFHSCMSEVVQPLIRAGSVGEKMVGGDGDIRHCHPILATYVADHPEHCLVTCSRTGVVCPSCGMTICEFGDHTCNSPRKPKDTLEQLNLAAEMRSLNQADEALKAHGLTCVFEPFWKDLPHCNIYQSVTPDILHQGYQGVLKHLVGWLRTIVGDTEIDARFKRLPFMHGVRSFDEGISGLSRVSGGEHKQICKQLLGCIVGKAPAAAIRATVALLEFFYLAQYHSHTDETLQYMTEALDKFHANKQVFIDTGARDVEGDHFNFPKLHFLEHYVPLIQLFGTTDNYNTEATERLHIELVKDAYRATNHKDYVEQMIRWLSRREKVNVFDARTNWILDKDNPKKKPKPKAVSGQPIQLASQPSVKNVSMSFLAHEHGAERFLPAMRTFIARYSDPTRTGYAARATDRYTTVPFGAVNVWHRIKFNSPSVQSSNAPDTNDILDAYPKRYNKKNKKKKKHDDPCFDTVFVNDNNAEETGIKGSPYPIMSLNTIDQEQQVFGLDKSVLSLRSLTMLVLSYLGLMLLLQAILLMLNGLSVLKNVTPTLLCIQLLAVV</sequence>
<evidence type="ECO:0000313" key="4">
    <source>
        <dbReference type="Proteomes" id="UP001212997"/>
    </source>
</evidence>
<dbReference type="InterPro" id="IPR041078">
    <property type="entry name" value="Plavaka"/>
</dbReference>
<dbReference type="Proteomes" id="UP001212997">
    <property type="component" value="Unassembled WGS sequence"/>
</dbReference>
<feature type="region of interest" description="Disordered" evidence="1">
    <location>
        <begin position="48"/>
        <end position="126"/>
    </location>
</feature>
<keyword evidence="2" id="KW-0812">Transmembrane</keyword>
<feature type="transmembrane region" description="Helical" evidence="2">
    <location>
        <begin position="880"/>
        <end position="901"/>
    </location>
</feature>
<gene>
    <name evidence="3" type="ORF">NLI96_g12666</name>
</gene>
<evidence type="ECO:0000313" key="3">
    <source>
        <dbReference type="EMBL" id="KAJ3474068.1"/>
    </source>
</evidence>
<keyword evidence="4" id="KW-1185">Reference proteome</keyword>
<reference evidence="3" key="1">
    <citation type="submission" date="2022-07" db="EMBL/GenBank/DDBJ databases">
        <title>Genome Sequence of Physisporinus lineatus.</title>
        <authorList>
            <person name="Buettner E."/>
        </authorList>
    </citation>
    <scope>NUCLEOTIDE SEQUENCE</scope>
    <source>
        <strain evidence="3">VT162</strain>
    </source>
</reference>
<dbReference type="EMBL" id="JANAWD010001160">
    <property type="protein sequence ID" value="KAJ3474068.1"/>
    <property type="molecule type" value="Genomic_DNA"/>
</dbReference>
<accession>A0AAD5Y9N6</accession>
<dbReference type="AlphaFoldDB" id="A0AAD5Y9N6"/>
<dbReference type="Pfam" id="PF18759">
    <property type="entry name" value="Plavaka"/>
    <property type="match status" value="1"/>
</dbReference>
<evidence type="ECO:0000256" key="1">
    <source>
        <dbReference type="SAM" id="MobiDB-lite"/>
    </source>
</evidence>
<evidence type="ECO:0000256" key="2">
    <source>
        <dbReference type="SAM" id="Phobius"/>
    </source>
</evidence>
<feature type="compositionally biased region" description="Low complexity" evidence="1">
    <location>
        <begin position="59"/>
        <end position="68"/>
    </location>
</feature>
<feature type="compositionally biased region" description="Pro residues" evidence="1">
    <location>
        <begin position="82"/>
        <end position="93"/>
    </location>
</feature>
<evidence type="ECO:0008006" key="5">
    <source>
        <dbReference type="Google" id="ProtNLM"/>
    </source>
</evidence>
<feature type="compositionally biased region" description="Low complexity" evidence="1">
    <location>
        <begin position="94"/>
        <end position="117"/>
    </location>
</feature>
<protein>
    <recommendedName>
        <fullName evidence="5">C2H2-type domain-containing protein</fullName>
    </recommendedName>
</protein>
<keyword evidence="2" id="KW-0472">Membrane</keyword>
<feature type="region of interest" description="Disordered" evidence="1">
    <location>
        <begin position="709"/>
        <end position="729"/>
    </location>
</feature>
<name>A0AAD5Y9N6_9APHY</name>